<dbReference type="Pfam" id="PF17334">
    <property type="entry name" value="CsgA"/>
    <property type="match status" value="1"/>
</dbReference>
<reference evidence="1 2" key="1">
    <citation type="submission" date="2018-12" db="EMBL/GenBank/DDBJ databases">
        <title>Bacillus chawlae sp. nov., Bacillus glennii sp. nov., and Bacillus saganii sp. nov. Isolated from the Vehicle Assembly Building at Kennedy Space Center where the Viking Spacecraft were Assembled.</title>
        <authorList>
            <person name="Seuylemezian A."/>
            <person name="Vaishampayan P."/>
        </authorList>
    </citation>
    <scope>NUCLEOTIDE SEQUENCE [LARGE SCALE GENOMIC DNA]</scope>
    <source>
        <strain evidence="1 2">L5</strain>
    </source>
</reference>
<sequence length="84" mass="9873">MNQPLGYLLEILSAHTDNEAIGKKLYDKISNKHYSTEGLFVRNLTAEEMDYLDKILTEAIDYSNQEQDYERVRQLNEVYELLTI</sequence>
<comment type="caution">
    <text evidence="1">The sequence shown here is derived from an EMBL/GenBank/DDBJ whole genome shotgun (WGS) entry which is preliminary data.</text>
</comment>
<evidence type="ECO:0000313" key="2">
    <source>
        <dbReference type="Proteomes" id="UP000267430"/>
    </source>
</evidence>
<dbReference type="RefSeq" id="WP_126863949.1">
    <property type="nucleotide sequence ID" value="NZ_JAUSTX010000001.1"/>
</dbReference>
<dbReference type="EMBL" id="RYZZ01000007">
    <property type="protein sequence ID" value="RUQ29928.1"/>
    <property type="molecule type" value="Genomic_DNA"/>
</dbReference>
<proteinExistence type="predicted"/>
<gene>
    <name evidence="1" type="ORF">ELQ35_06095</name>
</gene>
<accession>A0A433HNN7</accession>
<dbReference type="OrthoDB" id="2938007at2"/>
<protein>
    <submittedName>
        <fullName evidence="1">Sporulation protein</fullName>
    </submittedName>
</protein>
<dbReference type="AlphaFoldDB" id="A0A433HNN7"/>
<dbReference type="Proteomes" id="UP000267430">
    <property type="component" value="Unassembled WGS sequence"/>
</dbReference>
<keyword evidence="2" id="KW-1185">Reference proteome</keyword>
<name>A0A433HNN7_9BACI</name>
<organism evidence="1 2">
    <name type="scientific">Peribacillus cavernae</name>
    <dbReference type="NCBI Taxonomy" id="1674310"/>
    <lineage>
        <taxon>Bacteria</taxon>
        <taxon>Bacillati</taxon>
        <taxon>Bacillota</taxon>
        <taxon>Bacilli</taxon>
        <taxon>Bacillales</taxon>
        <taxon>Bacillaceae</taxon>
        <taxon>Peribacillus</taxon>
    </lineage>
</organism>
<dbReference type="InterPro" id="IPR020255">
    <property type="entry name" value="CsgA"/>
</dbReference>
<evidence type="ECO:0000313" key="1">
    <source>
        <dbReference type="EMBL" id="RUQ29928.1"/>
    </source>
</evidence>